<keyword evidence="3" id="KW-1185">Reference proteome</keyword>
<reference evidence="2" key="1">
    <citation type="submission" date="2023-09" db="EMBL/GenBank/DDBJ databases">
        <title>Paucibacter sp. APW11 Genome sequencing and assembly.</title>
        <authorList>
            <person name="Kim I."/>
        </authorList>
    </citation>
    <scope>NUCLEOTIDE SEQUENCE</scope>
    <source>
        <strain evidence="2">APW11</strain>
    </source>
</reference>
<accession>A0ABU3PIV3</accession>
<name>A0ABU3PIV3_9BURK</name>
<dbReference type="Proteomes" id="UP001246372">
    <property type="component" value="Unassembled WGS sequence"/>
</dbReference>
<organism evidence="2 3">
    <name type="scientific">Roseateles aquae</name>
    <dbReference type="NCBI Taxonomy" id="3077235"/>
    <lineage>
        <taxon>Bacteria</taxon>
        <taxon>Pseudomonadati</taxon>
        <taxon>Pseudomonadota</taxon>
        <taxon>Betaproteobacteria</taxon>
        <taxon>Burkholderiales</taxon>
        <taxon>Sphaerotilaceae</taxon>
        <taxon>Roseateles</taxon>
    </lineage>
</organism>
<proteinExistence type="predicted"/>
<evidence type="ECO:0000256" key="1">
    <source>
        <dbReference type="SAM" id="Phobius"/>
    </source>
</evidence>
<keyword evidence="1" id="KW-1133">Transmembrane helix</keyword>
<protein>
    <submittedName>
        <fullName evidence="2">Uncharacterized protein</fullName>
    </submittedName>
</protein>
<feature type="transmembrane region" description="Helical" evidence="1">
    <location>
        <begin position="76"/>
        <end position="99"/>
    </location>
</feature>
<dbReference type="EMBL" id="JAVXZY010000012">
    <property type="protein sequence ID" value="MDT9002062.1"/>
    <property type="molecule type" value="Genomic_DNA"/>
</dbReference>
<keyword evidence="1" id="KW-0812">Transmembrane</keyword>
<feature type="transmembrane region" description="Helical" evidence="1">
    <location>
        <begin position="46"/>
        <end position="64"/>
    </location>
</feature>
<evidence type="ECO:0000313" key="2">
    <source>
        <dbReference type="EMBL" id="MDT9002062.1"/>
    </source>
</evidence>
<sequence>MRSAPVLASLLAFNLRLAVMSDPTSSAAPVQDGSHEISAPPLVRRLLYGVFLWCLLGISAGYGMRFWNDSPVHPSFLPLVGVAFAAILAFSVVMAFRSFAGEIQVELSSIKFRGASGPVLFWALCFLTVCTGGNLLGMSEAVKAPATVHYWSCGAFEVATGKCVPQLQNGAPTAASSPSR</sequence>
<comment type="caution">
    <text evidence="2">The sequence shown here is derived from an EMBL/GenBank/DDBJ whole genome shotgun (WGS) entry which is preliminary data.</text>
</comment>
<keyword evidence="1" id="KW-0472">Membrane</keyword>
<feature type="transmembrane region" description="Helical" evidence="1">
    <location>
        <begin position="119"/>
        <end position="137"/>
    </location>
</feature>
<evidence type="ECO:0000313" key="3">
    <source>
        <dbReference type="Proteomes" id="UP001246372"/>
    </source>
</evidence>
<gene>
    <name evidence="2" type="ORF">RQP53_22480</name>
</gene>